<protein>
    <submittedName>
        <fullName evidence="2">Uncharacterized protein</fullName>
    </submittedName>
</protein>
<evidence type="ECO:0000313" key="2">
    <source>
        <dbReference type="EMBL" id="PCG70232.1"/>
    </source>
</evidence>
<accession>A0A2A4JFQ1</accession>
<keyword evidence="1" id="KW-0732">Signal</keyword>
<feature type="chain" id="PRO_5012675261" evidence="1">
    <location>
        <begin position="21"/>
        <end position="215"/>
    </location>
</feature>
<sequence length="215" mass="24065">MELLEIVRVLVAVIVPMVGGQVEKPQSLRVGAEICNRLTKEPYFESDMVLGRPWRIYYSWNIKLDDKCMDMTFKNATPQIINRVWHDMNEYLESQPYWDAATLLVTMGRAKHEMLLFADQGAAGRFIGVPNVVRDGNISPARSAVPLLKFHMKLLFGGKYLLMTDCQIGVTTMSARTKEVPYRAEIGGVAANLNFGDGFPACTSDQNKGEQTGTK</sequence>
<dbReference type="AlphaFoldDB" id="A0A2A4JFQ1"/>
<proteinExistence type="predicted"/>
<reference evidence="2" key="1">
    <citation type="submission" date="2017-09" db="EMBL/GenBank/DDBJ databases">
        <title>Contemporary evolution of a Lepidopteran species, Heliothis virescens, in response to modern agricultural practices.</title>
        <authorList>
            <person name="Fritz M.L."/>
            <person name="Deyonke A.M."/>
            <person name="Papanicolaou A."/>
            <person name="Micinski S."/>
            <person name="Westbrook J."/>
            <person name="Gould F."/>
        </authorList>
    </citation>
    <scope>NUCLEOTIDE SEQUENCE [LARGE SCALE GENOMIC DNA]</scope>
    <source>
        <strain evidence="2">HvINT-</strain>
        <tissue evidence="2">Whole body</tissue>
    </source>
</reference>
<comment type="caution">
    <text evidence="2">The sequence shown here is derived from an EMBL/GenBank/DDBJ whole genome shotgun (WGS) entry which is preliminary data.</text>
</comment>
<evidence type="ECO:0000256" key="1">
    <source>
        <dbReference type="SAM" id="SignalP"/>
    </source>
</evidence>
<feature type="signal peptide" evidence="1">
    <location>
        <begin position="1"/>
        <end position="20"/>
    </location>
</feature>
<dbReference type="EMBL" id="NWSH01001760">
    <property type="protein sequence ID" value="PCG70232.1"/>
    <property type="molecule type" value="Genomic_DNA"/>
</dbReference>
<name>A0A2A4JFQ1_HELVI</name>
<gene>
    <name evidence="2" type="ORF">B5V51_3238</name>
</gene>
<organism evidence="2">
    <name type="scientific">Heliothis virescens</name>
    <name type="common">Tobacco budworm moth</name>
    <dbReference type="NCBI Taxonomy" id="7102"/>
    <lineage>
        <taxon>Eukaryota</taxon>
        <taxon>Metazoa</taxon>
        <taxon>Ecdysozoa</taxon>
        <taxon>Arthropoda</taxon>
        <taxon>Hexapoda</taxon>
        <taxon>Insecta</taxon>
        <taxon>Pterygota</taxon>
        <taxon>Neoptera</taxon>
        <taxon>Endopterygota</taxon>
        <taxon>Lepidoptera</taxon>
        <taxon>Glossata</taxon>
        <taxon>Ditrysia</taxon>
        <taxon>Noctuoidea</taxon>
        <taxon>Noctuidae</taxon>
        <taxon>Heliothinae</taxon>
        <taxon>Heliothis</taxon>
    </lineage>
</organism>